<evidence type="ECO:0000256" key="3">
    <source>
        <dbReference type="ARBA" id="ARBA00022473"/>
    </source>
</evidence>
<dbReference type="InterPro" id="IPR036873">
    <property type="entry name" value="Rhodanese-like_dom_sf"/>
</dbReference>
<evidence type="ECO:0000256" key="4">
    <source>
        <dbReference type="ARBA" id="ARBA00023034"/>
    </source>
</evidence>
<dbReference type="Gene3D" id="1.10.472.80">
    <property type="entry name" value="Ypt/Rab-GAP domain of gyp1p, domain 3"/>
    <property type="match status" value="1"/>
</dbReference>
<dbReference type="CDD" id="cd20788">
    <property type="entry name" value="TBC1D23_C-like"/>
    <property type="match status" value="1"/>
</dbReference>
<feature type="domain" description="Rhodanese" evidence="7">
    <location>
        <begin position="485"/>
        <end position="540"/>
    </location>
</feature>
<evidence type="ECO:0000259" key="7">
    <source>
        <dbReference type="PROSITE" id="PS50206"/>
    </source>
</evidence>
<evidence type="ECO:0000313" key="9">
    <source>
        <dbReference type="WBParaSite" id="TMUE_2000010441.1"/>
    </source>
</evidence>
<dbReference type="Pfam" id="PF00581">
    <property type="entry name" value="Rhodanese"/>
    <property type="match status" value="1"/>
</dbReference>
<keyword evidence="4" id="KW-0333">Golgi apparatus</keyword>
<name>A0A5S6QSU5_TRIMR</name>
<dbReference type="WBParaSite" id="TMUE_2000010441.1">
    <property type="protein sequence ID" value="TMUE_2000010441.1"/>
    <property type="gene ID" value="WBGene00294411"/>
</dbReference>
<dbReference type="PROSITE" id="PS50086">
    <property type="entry name" value="TBC_RABGAP"/>
    <property type="match status" value="1"/>
</dbReference>
<evidence type="ECO:0000256" key="2">
    <source>
        <dbReference type="ARBA" id="ARBA00014207"/>
    </source>
</evidence>
<dbReference type="Pfam" id="PF00566">
    <property type="entry name" value="RabGAP-TBC"/>
    <property type="match status" value="1"/>
</dbReference>
<organism evidence="8 9">
    <name type="scientific">Trichuris muris</name>
    <name type="common">Mouse whipworm</name>
    <dbReference type="NCBI Taxonomy" id="70415"/>
    <lineage>
        <taxon>Eukaryota</taxon>
        <taxon>Metazoa</taxon>
        <taxon>Ecdysozoa</taxon>
        <taxon>Nematoda</taxon>
        <taxon>Enoplea</taxon>
        <taxon>Dorylaimia</taxon>
        <taxon>Trichinellida</taxon>
        <taxon>Trichuridae</taxon>
        <taxon>Trichuris</taxon>
    </lineage>
</organism>
<evidence type="ECO:0000256" key="1">
    <source>
        <dbReference type="ARBA" id="ARBA00004601"/>
    </source>
</evidence>
<dbReference type="InterPro" id="IPR035969">
    <property type="entry name" value="Rab-GAP_TBC_sf"/>
</dbReference>
<reference evidence="9" key="1">
    <citation type="submission" date="2019-12" db="UniProtKB">
        <authorList>
            <consortium name="WormBaseParasite"/>
        </authorList>
    </citation>
    <scope>IDENTIFICATION</scope>
</reference>
<dbReference type="PROSITE" id="PS50206">
    <property type="entry name" value="RHODANESE_3"/>
    <property type="match status" value="1"/>
</dbReference>
<dbReference type="STRING" id="70415.A0A5S6QSU5"/>
<dbReference type="InterPro" id="IPR001763">
    <property type="entry name" value="Rhodanese-like_dom"/>
</dbReference>
<evidence type="ECO:0000313" key="8">
    <source>
        <dbReference type="Proteomes" id="UP000046395"/>
    </source>
</evidence>
<dbReference type="AlphaFoldDB" id="A0A5S6QSU5"/>
<dbReference type="InterPro" id="IPR039755">
    <property type="entry name" value="TBC1D23"/>
</dbReference>
<dbReference type="SUPFAM" id="SSF52821">
    <property type="entry name" value="Rhodanese/Cell cycle control phosphatase"/>
    <property type="match status" value="1"/>
</dbReference>
<keyword evidence="3" id="KW-0217">Developmental protein</keyword>
<dbReference type="InterPro" id="IPR045799">
    <property type="entry name" value="TBC1D23_C"/>
</dbReference>
<evidence type="ECO:0000256" key="5">
    <source>
        <dbReference type="SAM" id="MobiDB-lite"/>
    </source>
</evidence>
<feature type="domain" description="Rab-GAP TBC" evidence="6">
    <location>
        <begin position="195"/>
        <end position="376"/>
    </location>
</feature>
<dbReference type="PANTHER" id="PTHR13297:SF5">
    <property type="entry name" value="TBC1 DOMAIN FAMILY MEMBER 23"/>
    <property type="match status" value="1"/>
</dbReference>
<dbReference type="InterPro" id="IPR000195">
    <property type="entry name" value="Rab-GAP-TBC_dom"/>
</dbReference>
<dbReference type="SUPFAM" id="SSF47923">
    <property type="entry name" value="Ypt/Rab-GAP domain of gyp1p"/>
    <property type="match status" value="1"/>
</dbReference>
<protein>
    <recommendedName>
        <fullName evidence="2">TBC1 domain family member 23</fullName>
    </recommendedName>
</protein>
<dbReference type="PANTHER" id="PTHR13297">
    <property type="entry name" value="TBC1 DOMAIN FAMILY MEMBER 23-RELATED"/>
    <property type="match status" value="1"/>
</dbReference>
<feature type="region of interest" description="Disordered" evidence="5">
    <location>
        <begin position="652"/>
        <end position="701"/>
    </location>
</feature>
<evidence type="ECO:0000259" key="6">
    <source>
        <dbReference type="PROSITE" id="PS50086"/>
    </source>
</evidence>
<feature type="compositionally biased region" description="Acidic residues" evidence="5">
    <location>
        <begin position="684"/>
        <end position="700"/>
    </location>
</feature>
<dbReference type="GO" id="GO:0005802">
    <property type="term" value="C:trans-Golgi network"/>
    <property type="evidence" value="ECO:0007669"/>
    <property type="project" value="TreeGrafter"/>
</dbReference>
<dbReference type="Proteomes" id="UP000046395">
    <property type="component" value="Unassembled WGS sequence"/>
</dbReference>
<dbReference type="GO" id="GO:0042147">
    <property type="term" value="P:retrograde transport, endosome to Golgi"/>
    <property type="evidence" value="ECO:0007669"/>
    <property type="project" value="InterPro"/>
</dbReference>
<proteinExistence type="predicted"/>
<comment type="subcellular location">
    <subcellularLocation>
        <location evidence="1">Golgi apparatus</location>
        <location evidence="1">trans-Golgi network</location>
    </subcellularLocation>
</comment>
<dbReference type="Gene3D" id="3.40.250.10">
    <property type="entry name" value="Rhodanese-like domain"/>
    <property type="match status" value="1"/>
</dbReference>
<dbReference type="GO" id="GO:0099041">
    <property type="term" value="P:vesicle tethering to Golgi"/>
    <property type="evidence" value="ECO:0007669"/>
    <property type="project" value="TreeGrafter"/>
</dbReference>
<dbReference type="Pfam" id="PF19430">
    <property type="entry name" value="TBC1D23_C"/>
    <property type="match status" value="1"/>
</dbReference>
<accession>A0A5S6QSU5</accession>
<dbReference type="GO" id="GO:0005829">
    <property type="term" value="C:cytosol"/>
    <property type="evidence" value="ECO:0007669"/>
    <property type="project" value="GOC"/>
</dbReference>
<sequence length="824" mass="93111">MCPCNITMSESSSIEARSLQRYWKGELCKDAMDGVCLHSTCVREDYFNVNLTGGGYANYTLRGCGLRQQRFECCTKNLFLVVLDVPLAEVLSIKHYAGSSKVSAYFRGHCKQQNGCESDVRTIAYGDVPKTARQYWLGAFRSSRLFLLHIQRRRNYMDERTGSTDSDSEWVKDLEVAIASDCDFNTIRLLAENRSLTDELRSPTWQILLGVSHKPNPFVGQDDLFDLPEQHEIRAACSKLCKNLGNCDGDRLAIVSDLESVITLFSKTCNVQFCVENGWTDLLQLLVALRLPRSQLYHVFFTLTTKYIPKDCWKNEQPFDLFRLLLVYHEPEFCSFLDSLRLSPATYCKRWFNSLFSSSCKLNVALKLLDVYLQHADPFEIFFMALVIMINSKNQILAMEGQPENEIAEQISSFPSQLQEEDIDDFYQLVQFYMNRTPQSFRRDYHGPLFGSNFTEMVSSSALPVLCLSVSPQELLPLVVGVKNQHINFAIVDTRSREEFASGHIRGSFTLDVSQLLADPVDFNRTVDELEAKCNQVDPDLHWCLLSSGLESDDSVCYMCVAFLLKRKKRYVSMALGGYNGIHSLLKGHLMDKLEAHDSRRCLACLHAAGRCIPEASVEEMQISPRFDFLDSASMSIFNRSASVVRRLKKALSKSPPAKGGYRHVSPSSRHGKPYRGTTSVFSIDDEGDVSDDESSEDEFNAPQEVVTVSDWLRASDVIGSFECKQLEKAGRSFKSLLVLKGDCLCVLRLVEDSEDQAVLRAKHPLSSVGKITSRHMFPELLSFTFYGVGKGDEEPPTKVERYVVEKAGDCAKMVKQAILDPLR</sequence>
<keyword evidence="8" id="KW-1185">Reference proteome</keyword>